<organism evidence="7 8">
    <name type="scientific">Wickerhamomyces ciferrii (strain ATCC 14091 / BCRC 22168 / CBS 111 / JCM 3599 / NBRC 0793 / NRRL Y-1031 F-60-10)</name>
    <name type="common">Yeast</name>
    <name type="synonym">Pichia ciferrii</name>
    <dbReference type="NCBI Taxonomy" id="1206466"/>
    <lineage>
        <taxon>Eukaryota</taxon>
        <taxon>Fungi</taxon>
        <taxon>Dikarya</taxon>
        <taxon>Ascomycota</taxon>
        <taxon>Saccharomycotina</taxon>
        <taxon>Saccharomycetes</taxon>
        <taxon>Phaffomycetales</taxon>
        <taxon>Wickerhamomycetaceae</taxon>
        <taxon>Wickerhamomyces</taxon>
    </lineage>
</organism>
<keyword evidence="4 7" id="KW-0503">Monooxygenase</keyword>
<dbReference type="PANTHER" id="PTHR30011:SF16">
    <property type="entry name" value="C2H2 FINGER DOMAIN TRANSCRIPTION FACTOR (EUROFUNG)-RELATED"/>
    <property type="match status" value="1"/>
</dbReference>
<evidence type="ECO:0000313" key="7">
    <source>
        <dbReference type="EMBL" id="CCH45620.1"/>
    </source>
</evidence>
<dbReference type="SUPFAM" id="SSF51679">
    <property type="entry name" value="Bacterial luciferase-like"/>
    <property type="match status" value="1"/>
</dbReference>
<dbReference type="EMBL" id="CAIF01000203">
    <property type="protein sequence ID" value="CCH45620.1"/>
    <property type="molecule type" value="Genomic_DNA"/>
</dbReference>
<dbReference type="NCBIfam" id="TIGR03860">
    <property type="entry name" value="FMN_nitrolo"/>
    <property type="match status" value="1"/>
</dbReference>
<evidence type="ECO:0000256" key="1">
    <source>
        <dbReference type="ARBA" id="ARBA00022630"/>
    </source>
</evidence>
<keyword evidence="1" id="KW-0285">Flavoprotein</keyword>
<dbReference type="InterPro" id="IPR016215">
    <property type="entry name" value="NTA_MOA"/>
</dbReference>
<gene>
    <name evidence="7" type="ORF">BN7_5203</name>
</gene>
<reference evidence="7 8" key="1">
    <citation type="journal article" date="2012" name="Eukaryot. Cell">
        <title>Draft genome sequence of Wickerhamomyces ciferrii NRRL Y-1031 F-60-10.</title>
        <authorList>
            <person name="Schneider J."/>
            <person name="Andrea H."/>
            <person name="Blom J."/>
            <person name="Jaenicke S."/>
            <person name="Ruckert C."/>
            <person name="Schorsch C."/>
            <person name="Szczepanowski R."/>
            <person name="Farwick M."/>
            <person name="Goesmann A."/>
            <person name="Puhler A."/>
            <person name="Schaffer S."/>
            <person name="Tauch A."/>
            <person name="Kohler T."/>
            <person name="Brinkrolf K."/>
        </authorList>
    </citation>
    <scope>NUCLEOTIDE SEQUENCE [LARGE SCALE GENOMIC DNA]</scope>
    <source>
        <strain evidence="8">ATCC 14091 / BCRC 22168 / CBS 111 / JCM 3599 / NBRC 0793 / NRRL Y-1031 F-60-10</strain>
    </source>
</reference>
<dbReference type="PIRSF" id="PIRSF000337">
    <property type="entry name" value="NTA_MOA"/>
    <property type="match status" value="1"/>
</dbReference>
<dbReference type="InterPro" id="IPR011251">
    <property type="entry name" value="Luciferase-like_dom"/>
</dbReference>
<evidence type="ECO:0000256" key="5">
    <source>
        <dbReference type="ARBA" id="ARBA00033748"/>
    </source>
</evidence>
<dbReference type="InterPro" id="IPR051260">
    <property type="entry name" value="Diverse_substr_monoxygenases"/>
</dbReference>
<evidence type="ECO:0000256" key="3">
    <source>
        <dbReference type="ARBA" id="ARBA00023002"/>
    </source>
</evidence>
<evidence type="ECO:0000256" key="4">
    <source>
        <dbReference type="ARBA" id="ARBA00023033"/>
    </source>
</evidence>
<dbReference type="HOGENOM" id="CLU_022256_0_0_1"/>
<dbReference type="Gene3D" id="3.20.20.30">
    <property type="entry name" value="Luciferase-like domain"/>
    <property type="match status" value="1"/>
</dbReference>
<comment type="similarity">
    <text evidence="5">Belongs to the NtaA/SnaA/DszA monooxygenase family.</text>
</comment>
<dbReference type="GO" id="GO:0004497">
    <property type="term" value="F:monooxygenase activity"/>
    <property type="evidence" value="ECO:0007669"/>
    <property type="project" value="UniProtKB-KW"/>
</dbReference>
<keyword evidence="2" id="KW-0288">FMN</keyword>
<evidence type="ECO:0000313" key="8">
    <source>
        <dbReference type="Proteomes" id="UP000009328"/>
    </source>
</evidence>
<dbReference type="Pfam" id="PF00296">
    <property type="entry name" value="Bac_luciferase"/>
    <property type="match status" value="1"/>
</dbReference>
<dbReference type="STRING" id="1206466.K0KK53"/>
<comment type="caution">
    <text evidence="7">The sequence shown here is derived from an EMBL/GenBank/DDBJ whole genome shotgun (WGS) entry which is preliminary data.</text>
</comment>
<dbReference type="Proteomes" id="UP000009328">
    <property type="component" value="Unassembled WGS sequence"/>
</dbReference>
<dbReference type="GO" id="GO:0016705">
    <property type="term" value="F:oxidoreductase activity, acting on paired donors, with incorporation or reduction of molecular oxygen"/>
    <property type="evidence" value="ECO:0007669"/>
    <property type="project" value="InterPro"/>
</dbReference>
<name>K0KK53_WICCF</name>
<protein>
    <submittedName>
        <fullName evidence="7">Monooxygenase</fullName>
    </submittedName>
</protein>
<evidence type="ECO:0000256" key="2">
    <source>
        <dbReference type="ARBA" id="ARBA00022643"/>
    </source>
</evidence>
<accession>K0KK53</accession>
<dbReference type="PANTHER" id="PTHR30011">
    <property type="entry name" value="ALKANESULFONATE MONOOXYGENASE-RELATED"/>
    <property type="match status" value="1"/>
</dbReference>
<keyword evidence="8" id="KW-1185">Reference proteome</keyword>
<keyword evidence="3" id="KW-0560">Oxidoreductase</keyword>
<feature type="domain" description="Luciferase-like" evidence="6">
    <location>
        <begin position="35"/>
        <end position="394"/>
    </location>
</feature>
<evidence type="ECO:0000259" key="6">
    <source>
        <dbReference type="Pfam" id="PF00296"/>
    </source>
</evidence>
<dbReference type="InterPro" id="IPR036661">
    <property type="entry name" value="Luciferase-like_sf"/>
</dbReference>
<proteinExistence type="inferred from homology"/>
<dbReference type="eggNOG" id="ENOG502QSR6">
    <property type="taxonomic scope" value="Eukaryota"/>
</dbReference>
<sequence length="493" mass="55405">MSPDPKKPKLQKKLIINAFNPGSAQRWRVDHDQSSRFTNDVDAWIEYAQKAEEGKLHAIFVADHLVAFDEFEGPHNFKHPAKAGLSFPRIDPSSWVPAAAANTQSIGFGITFSTVSEHPYLFHRRIASLDHVTKGRIGWNIVSSYLNSIGRNLLNGEPFPEHDERYVKTEEYLDVVYGLLLSSWRDDALVKDVENATFVNPDAVREINHEGKYFKVAGPAIVEPSRQRFPLIIQAGTSKKGKELGAANAEVVYLDDRDKPHLKEKIEAIKTIAVEKFGRSRDSIKFLIASIPIIGKTHEDAERKLKELTEAGIPLSAEIGFSGISGIDLSKFELDDEVPIGPANNNLRTTVEGITRQKKPGKALTKREIIENYRARSGSLFGSYIEVADEIERWVRDYDIDGLNLGSHTFPQGINDIVDLLIPELQKRGLFHLDYEVPGGTLRENLNGEKGKTFLSEDHPAYGLRWEAGVSQEDFEKKLSEIKKKTKEIRESL</sequence>
<dbReference type="AlphaFoldDB" id="K0KK53"/>
<dbReference type="InParanoid" id="K0KK53"/>